<sequence length="94" mass="10530">MKANEFIKKYGVDKAKKYLQQNDQLDHVYMGNGFYIKDLKCLIESHELVISYGGLAMAKRQYDCFDNARKSVGVSQSSKVSALGKAIADVESCQ</sequence>
<gene>
    <name evidence="1" type="ORF">I2F25_02620</name>
</gene>
<dbReference type="Proteomes" id="UP001339883">
    <property type="component" value="Unassembled WGS sequence"/>
</dbReference>
<proteinExistence type="predicted"/>
<keyword evidence="2" id="KW-1185">Reference proteome</keyword>
<name>A0ABU6DQH2_9GAMM</name>
<comment type="caution">
    <text evidence="1">The sequence shown here is derived from an EMBL/GenBank/DDBJ whole genome shotgun (WGS) entry which is preliminary data.</text>
</comment>
<dbReference type="RefSeq" id="WP_325774538.1">
    <property type="nucleotide sequence ID" value="NZ_VTDN01000002.1"/>
</dbReference>
<evidence type="ECO:0000313" key="2">
    <source>
        <dbReference type="Proteomes" id="UP001339883"/>
    </source>
</evidence>
<organism evidence="1 2">
    <name type="scientific">Acinetobacter pollinis</name>
    <dbReference type="NCBI Taxonomy" id="2605270"/>
    <lineage>
        <taxon>Bacteria</taxon>
        <taxon>Pseudomonadati</taxon>
        <taxon>Pseudomonadota</taxon>
        <taxon>Gammaproteobacteria</taxon>
        <taxon>Moraxellales</taxon>
        <taxon>Moraxellaceae</taxon>
        <taxon>Acinetobacter</taxon>
    </lineage>
</organism>
<accession>A0ABU6DQH2</accession>
<evidence type="ECO:0000313" key="1">
    <source>
        <dbReference type="EMBL" id="MEB5475960.1"/>
    </source>
</evidence>
<dbReference type="EMBL" id="VTDN01000002">
    <property type="protein sequence ID" value="MEB5475960.1"/>
    <property type="molecule type" value="Genomic_DNA"/>
</dbReference>
<reference evidence="1 2" key="1">
    <citation type="submission" date="2019-08" db="EMBL/GenBank/DDBJ databases">
        <title>Five species of Acinetobacter isolated from floral nectar and animal pollinators.</title>
        <authorList>
            <person name="Hendry T.A."/>
        </authorList>
    </citation>
    <scope>NUCLEOTIDE SEQUENCE [LARGE SCALE GENOMIC DNA]</scope>
    <source>
        <strain evidence="1 2">MD18.27</strain>
    </source>
</reference>
<protein>
    <submittedName>
        <fullName evidence="1">Uncharacterized protein</fullName>
    </submittedName>
</protein>